<keyword evidence="4" id="KW-1185">Reference proteome</keyword>
<dbReference type="STRING" id="235985.SAMN05414137_102546"/>
<feature type="region of interest" description="Disordered" evidence="1">
    <location>
        <begin position="260"/>
        <end position="296"/>
    </location>
</feature>
<organism evidence="3 4">
    <name type="scientific">Streptacidiphilus jiangxiensis</name>
    <dbReference type="NCBI Taxonomy" id="235985"/>
    <lineage>
        <taxon>Bacteria</taxon>
        <taxon>Bacillati</taxon>
        <taxon>Actinomycetota</taxon>
        <taxon>Actinomycetes</taxon>
        <taxon>Kitasatosporales</taxon>
        <taxon>Streptomycetaceae</taxon>
        <taxon>Streptacidiphilus</taxon>
    </lineage>
</organism>
<dbReference type="eggNOG" id="COG0508">
    <property type="taxonomic scope" value="Bacteria"/>
</dbReference>
<reference evidence="4" key="1">
    <citation type="submission" date="2016-10" db="EMBL/GenBank/DDBJ databases">
        <authorList>
            <person name="Varghese N."/>
        </authorList>
    </citation>
    <scope>NUCLEOTIDE SEQUENCE [LARGE SCALE GENOMIC DNA]</scope>
    <source>
        <strain evidence="4">DSM 45096 / BCRC 16803 / CGMCC 4.1857 / CIP 109030 / JCM 12277 / KCTC 19219 / NBRC 100920 / 33214</strain>
    </source>
</reference>
<dbReference type="Proteomes" id="UP000183015">
    <property type="component" value="Unassembled WGS sequence"/>
</dbReference>
<keyword evidence="3" id="KW-0012">Acyltransferase</keyword>
<evidence type="ECO:0000313" key="4">
    <source>
        <dbReference type="Proteomes" id="UP000183015"/>
    </source>
</evidence>
<dbReference type="EMBL" id="FOAZ01000002">
    <property type="protein sequence ID" value="SEK58783.1"/>
    <property type="molecule type" value="Genomic_DNA"/>
</dbReference>
<dbReference type="InterPro" id="IPR001078">
    <property type="entry name" value="2-oxoacid_DH_actylTfrase"/>
</dbReference>
<feature type="domain" description="2-oxoacid dehydrogenase acyltransferase catalytic" evidence="2">
    <location>
        <begin position="183"/>
        <end position="261"/>
    </location>
</feature>
<sequence length="296" mass="32339">MTAEEAVPRTEKVRGRRHTLYFLEQADRQRAVFLDTEADMTRVLAHRAAARAEGRRYAYVSYVLHALGRTLAVYPRANAVMAPGWPGRLRAPRITVFGGVTAKLALDRRLDGERRVLSALLPRLEQAGLDEIQERLERYRATDLDGLPEFAGVRALGRAPAPLGRLAFGRALRDPRRREQVFGTVSVSSLGNGVVDGFHSVGGTAVTVNLGRVLERPVVREGRVVVAPVLRLGLAFDHRVIDGALAAEVLGALKQNVEDFDEHGGSEARQPHEGARADRPADPDQRTAGAMAAAQR</sequence>
<dbReference type="Pfam" id="PF00198">
    <property type="entry name" value="2-oxoacid_dh"/>
    <property type="match status" value="1"/>
</dbReference>
<keyword evidence="3" id="KW-0808">Transferase</keyword>
<dbReference type="AlphaFoldDB" id="A0A1H7I898"/>
<evidence type="ECO:0000313" key="3">
    <source>
        <dbReference type="EMBL" id="SEK58783.1"/>
    </source>
</evidence>
<name>A0A1H7I898_STRJI</name>
<dbReference type="GO" id="GO:0016746">
    <property type="term" value="F:acyltransferase activity"/>
    <property type="evidence" value="ECO:0007669"/>
    <property type="project" value="UniProtKB-KW"/>
</dbReference>
<feature type="compositionally biased region" description="Basic and acidic residues" evidence="1">
    <location>
        <begin position="262"/>
        <end position="285"/>
    </location>
</feature>
<gene>
    <name evidence="3" type="ORF">SAMN05414137_102546</name>
</gene>
<dbReference type="SUPFAM" id="SSF52777">
    <property type="entry name" value="CoA-dependent acyltransferases"/>
    <property type="match status" value="1"/>
</dbReference>
<evidence type="ECO:0000259" key="2">
    <source>
        <dbReference type="Pfam" id="PF00198"/>
    </source>
</evidence>
<evidence type="ECO:0000256" key="1">
    <source>
        <dbReference type="SAM" id="MobiDB-lite"/>
    </source>
</evidence>
<dbReference type="Gene3D" id="3.30.559.10">
    <property type="entry name" value="Chloramphenicol acetyltransferase-like domain"/>
    <property type="match status" value="1"/>
</dbReference>
<dbReference type="InterPro" id="IPR023213">
    <property type="entry name" value="CAT-like_dom_sf"/>
</dbReference>
<protein>
    <submittedName>
        <fullName evidence="3">2-oxoacid dehydrogenases acyltransferase (Catalytic domain)</fullName>
    </submittedName>
</protein>
<proteinExistence type="predicted"/>
<dbReference type="RefSeq" id="WP_042443883.1">
    <property type="nucleotide sequence ID" value="NZ_BBPN01000005.1"/>
</dbReference>
<accession>A0A1H7I898</accession>